<organism evidence="4 5">
    <name type="scientific">Erysipelothrix inopinata</name>
    <dbReference type="NCBI Taxonomy" id="225084"/>
    <lineage>
        <taxon>Bacteria</taxon>
        <taxon>Bacillati</taxon>
        <taxon>Bacillota</taxon>
        <taxon>Erysipelotrichia</taxon>
        <taxon>Erysipelotrichales</taxon>
        <taxon>Erysipelotrichaceae</taxon>
        <taxon>Erysipelothrix</taxon>
    </lineage>
</organism>
<dbReference type="GO" id="GO:0006006">
    <property type="term" value="P:glucose metabolic process"/>
    <property type="evidence" value="ECO:0007669"/>
    <property type="project" value="TreeGrafter"/>
</dbReference>
<evidence type="ECO:0000256" key="2">
    <source>
        <dbReference type="ARBA" id="ARBA00032300"/>
    </source>
</evidence>
<dbReference type="Pfam" id="PF01263">
    <property type="entry name" value="Aldose_epim"/>
    <property type="match status" value="1"/>
</dbReference>
<dbReference type="PANTHER" id="PTHR10091">
    <property type="entry name" value="ALDOSE-1-EPIMERASE"/>
    <property type="match status" value="1"/>
</dbReference>
<dbReference type="InterPro" id="IPR018052">
    <property type="entry name" value="Ald1_epimerase_CS"/>
</dbReference>
<accession>A0A7G9RZF6</accession>
<dbReference type="GO" id="GO:0033499">
    <property type="term" value="P:galactose catabolic process via UDP-galactose, Leloir pathway"/>
    <property type="evidence" value="ECO:0007669"/>
    <property type="project" value="TreeGrafter"/>
</dbReference>
<dbReference type="InterPro" id="IPR014718">
    <property type="entry name" value="GH-type_carb-bd"/>
</dbReference>
<reference evidence="4 5" key="1">
    <citation type="submission" date="2020-08" db="EMBL/GenBank/DDBJ databases">
        <title>Genome sequence of Erysipelothrix inopinata DSM 15511T.</title>
        <authorList>
            <person name="Hyun D.-W."/>
            <person name="Bae J.-W."/>
        </authorList>
    </citation>
    <scope>NUCLEOTIDE SEQUENCE [LARGE SCALE GENOMIC DNA]</scope>
    <source>
        <strain evidence="4 5">DSM 15511</strain>
    </source>
</reference>
<keyword evidence="5" id="KW-1185">Reference proteome</keyword>
<name>A0A7G9RZF6_9FIRM</name>
<dbReference type="Proteomes" id="UP000515928">
    <property type="component" value="Chromosome"/>
</dbReference>
<evidence type="ECO:0000256" key="1">
    <source>
        <dbReference type="ARBA" id="ARBA00014165"/>
    </source>
</evidence>
<dbReference type="RefSeq" id="WP_187534101.1">
    <property type="nucleotide sequence ID" value="NZ_CBCSHU010000017.1"/>
</dbReference>
<dbReference type="EMBL" id="CP060715">
    <property type="protein sequence ID" value="QNN60981.1"/>
    <property type="molecule type" value="Genomic_DNA"/>
</dbReference>
<dbReference type="GO" id="GO:0004034">
    <property type="term" value="F:aldose 1-epimerase activity"/>
    <property type="evidence" value="ECO:0007669"/>
    <property type="project" value="TreeGrafter"/>
</dbReference>
<dbReference type="Gene3D" id="2.70.98.10">
    <property type="match status" value="1"/>
</dbReference>
<dbReference type="InterPro" id="IPR011013">
    <property type="entry name" value="Gal_mutarotase_sf_dom"/>
</dbReference>
<dbReference type="GO" id="GO:0030246">
    <property type="term" value="F:carbohydrate binding"/>
    <property type="evidence" value="ECO:0007669"/>
    <property type="project" value="InterPro"/>
</dbReference>
<gene>
    <name evidence="4" type="ORF">H9L01_01005</name>
</gene>
<protein>
    <recommendedName>
        <fullName evidence="1">Aldose 1-epimerase</fullName>
    </recommendedName>
    <alternativeName>
        <fullName evidence="3">Galactose mutarotase</fullName>
    </alternativeName>
    <alternativeName>
        <fullName evidence="2">Type-1 mutarotase</fullName>
    </alternativeName>
</protein>
<dbReference type="SUPFAM" id="SSF74650">
    <property type="entry name" value="Galactose mutarotase-like"/>
    <property type="match status" value="1"/>
</dbReference>
<sequence>MMNYHEYTLKNNKITVKFLDLGGTLTHFSTSDDEKNCIIRFKELDSYEVNRGFLGANVGPLAGRTENALFEVAGQIYHLDQNVPPHHLHGGSLGLNKQRMKVDIISDTHAILTNTTDYTETGYPGSTTTTITYKLVDNSFTITYNVIPTKPMPINITNHSYFNLSQEDTAKGHDLQVPSNYVVAVSENGSNTDTFIPVSNTVFDLNQFNNVGNLLVQEHPQFKMTRHIDHTYLLSNDHEIVLRHLGTGKILRIHSSMPATQIYLANYFDGSLTNEHDKPILRNCGVAIEPQHIPNEINLWNKEIYDQSHPFHETITYTLTHI</sequence>
<dbReference type="PROSITE" id="PS00545">
    <property type="entry name" value="ALDOSE_1_EPIMERASE"/>
    <property type="match status" value="1"/>
</dbReference>
<dbReference type="InterPro" id="IPR008183">
    <property type="entry name" value="Aldose_1/G6P_1-epimerase"/>
</dbReference>
<proteinExistence type="predicted"/>
<dbReference type="AlphaFoldDB" id="A0A7G9RZF6"/>
<evidence type="ECO:0000313" key="4">
    <source>
        <dbReference type="EMBL" id="QNN60981.1"/>
    </source>
</evidence>
<dbReference type="PANTHER" id="PTHR10091:SF0">
    <property type="entry name" value="GALACTOSE MUTAROTASE"/>
    <property type="match status" value="1"/>
</dbReference>
<evidence type="ECO:0000256" key="3">
    <source>
        <dbReference type="ARBA" id="ARBA00033373"/>
    </source>
</evidence>
<evidence type="ECO:0000313" key="5">
    <source>
        <dbReference type="Proteomes" id="UP000515928"/>
    </source>
</evidence>
<dbReference type="KEGG" id="eio:H9L01_01005"/>